<sequence length="135" mass="14845">MGSKLGLHSPSFGQNNDTADATKIGFSRGLITQKIHVFNGELAAEGSNESRLMTNDLKNRLKRRIFEGISASSGWSLYVAYILGGTSYQQYYRTLADHSQKAQGASTLPRPPSSVRFIEHLVPVAPLHKQNPTEN</sequence>
<accession>A0A814MNV1</accession>
<dbReference type="Proteomes" id="UP000681722">
    <property type="component" value="Unassembled WGS sequence"/>
</dbReference>
<organism evidence="1 3">
    <name type="scientific">Didymodactylos carnosus</name>
    <dbReference type="NCBI Taxonomy" id="1234261"/>
    <lineage>
        <taxon>Eukaryota</taxon>
        <taxon>Metazoa</taxon>
        <taxon>Spiralia</taxon>
        <taxon>Gnathifera</taxon>
        <taxon>Rotifera</taxon>
        <taxon>Eurotatoria</taxon>
        <taxon>Bdelloidea</taxon>
        <taxon>Philodinida</taxon>
        <taxon>Philodinidae</taxon>
        <taxon>Didymodactylos</taxon>
    </lineage>
</organism>
<name>A0A814MNV1_9BILA</name>
<gene>
    <name evidence="1" type="ORF">GPM918_LOCUS17794</name>
    <name evidence="2" type="ORF">SRO942_LOCUS17793</name>
</gene>
<dbReference type="EMBL" id="CAJNOQ010004982">
    <property type="protein sequence ID" value="CAF1081539.1"/>
    <property type="molecule type" value="Genomic_DNA"/>
</dbReference>
<reference evidence="1" key="1">
    <citation type="submission" date="2021-02" db="EMBL/GenBank/DDBJ databases">
        <authorList>
            <person name="Nowell W R."/>
        </authorList>
    </citation>
    <scope>NUCLEOTIDE SEQUENCE</scope>
</reference>
<evidence type="ECO:0000313" key="2">
    <source>
        <dbReference type="EMBL" id="CAF3847391.1"/>
    </source>
</evidence>
<dbReference type="EMBL" id="CAJOBC010004983">
    <property type="protein sequence ID" value="CAF3847391.1"/>
    <property type="molecule type" value="Genomic_DNA"/>
</dbReference>
<dbReference type="AlphaFoldDB" id="A0A814MNV1"/>
<proteinExistence type="predicted"/>
<evidence type="ECO:0000313" key="1">
    <source>
        <dbReference type="EMBL" id="CAF1081539.1"/>
    </source>
</evidence>
<comment type="caution">
    <text evidence="1">The sequence shown here is derived from an EMBL/GenBank/DDBJ whole genome shotgun (WGS) entry which is preliminary data.</text>
</comment>
<protein>
    <submittedName>
        <fullName evidence="1">Uncharacterized protein</fullName>
    </submittedName>
</protein>
<evidence type="ECO:0000313" key="3">
    <source>
        <dbReference type="Proteomes" id="UP000663829"/>
    </source>
</evidence>
<dbReference type="Proteomes" id="UP000663829">
    <property type="component" value="Unassembled WGS sequence"/>
</dbReference>
<keyword evidence="3" id="KW-1185">Reference proteome</keyword>